<sequence length="154" mass="17316">MSRFTSDCIGQEATGTLLAMSDNDRVRWRRHERQAYSTSPAPTWKCCSLNNICQIPSAEPICQAWSHADLGIIRRCPRNCGQSVPRECVGLTLSQRDVGIAGFTIHTNYNFSYIFESSAIFHMHSDGSGTFWGLLHFDWAHLFCATLDRIPCVA</sequence>
<keyword evidence="2" id="KW-1185">Reference proteome</keyword>
<accession>A0A1J7JUR3</accession>
<dbReference type="EMBL" id="KV875094">
    <property type="protein sequence ID" value="OIW33784.1"/>
    <property type="molecule type" value="Genomic_DNA"/>
</dbReference>
<evidence type="ECO:0000313" key="2">
    <source>
        <dbReference type="Proteomes" id="UP000182658"/>
    </source>
</evidence>
<proteinExistence type="predicted"/>
<protein>
    <submittedName>
        <fullName evidence="1">Uncharacterized protein</fullName>
    </submittedName>
</protein>
<dbReference type="InParanoid" id="A0A1J7JUR3"/>
<dbReference type="Proteomes" id="UP000182658">
    <property type="component" value="Unassembled WGS sequence"/>
</dbReference>
<organism evidence="1 2">
    <name type="scientific">Coniochaeta ligniaria NRRL 30616</name>
    <dbReference type="NCBI Taxonomy" id="1408157"/>
    <lineage>
        <taxon>Eukaryota</taxon>
        <taxon>Fungi</taxon>
        <taxon>Dikarya</taxon>
        <taxon>Ascomycota</taxon>
        <taxon>Pezizomycotina</taxon>
        <taxon>Sordariomycetes</taxon>
        <taxon>Sordariomycetidae</taxon>
        <taxon>Coniochaetales</taxon>
        <taxon>Coniochaetaceae</taxon>
        <taxon>Coniochaeta</taxon>
    </lineage>
</organism>
<reference evidence="1 2" key="1">
    <citation type="submission" date="2016-10" db="EMBL/GenBank/DDBJ databases">
        <title>Draft genome sequence of Coniochaeta ligniaria NRRL30616, a lignocellulolytic fungus for bioabatement of inhibitors in plant biomass hydrolysates.</title>
        <authorList>
            <consortium name="DOE Joint Genome Institute"/>
            <person name="Jimenez D.J."/>
            <person name="Hector R.E."/>
            <person name="Riley R."/>
            <person name="Sun H."/>
            <person name="Grigoriev I.V."/>
            <person name="Van Elsas J.D."/>
            <person name="Nichols N.N."/>
        </authorList>
    </citation>
    <scope>NUCLEOTIDE SEQUENCE [LARGE SCALE GENOMIC DNA]</scope>
    <source>
        <strain evidence="1 2">NRRL 30616</strain>
    </source>
</reference>
<dbReference type="AlphaFoldDB" id="A0A1J7JUR3"/>
<name>A0A1J7JUR3_9PEZI</name>
<evidence type="ECO:0000313" key="1">
    <source>
        <dbReference type="EMBL" id="OIW33784.1"/>
    </source>
</evidence>
<gene>
    <name evidence="1" type="ORF">CONLIGDRAFT_191378</name>
</gene>